<accession>A0A7J6W4P9</accession>
<evidence type="ECO:0000313" key="3">
    <source>
        <dbReference type="EMBL" id="KAF5192181.1"/>
    </source>
</evidence>
<protein>
    <submittedName>
        <fullName evidence="3">Uncharacterized protein</fullName>
    </submittedName>
</protein>
<evidence type="ECO:0000313" key="2">
    <source>
        <dbReference type="EMBL" id="KAF5190048.1"/>
    </source>
</evidence>
<gene>
    <name evidence="3" type="ORF">FRX31_018231</name>
    <name evidence="2" type="ORF">FRX31_020368</name>
</gene>
<evidence type="ECO:0000256" key="1">
    <source>
        <dbReference type="SAM" id="SignalP"/>
    </source>
</evidence>
<dbReference type="AlphaFoldDB" id="A0A7J6W4P9"/>
<dbReference type="Proteomes" id="UP000554482">
    <property type="component" value="Unassembled WGS sequence"/>
</dbReference>
<dbReference type="EMBL" id="JABWDY010021734">
    <property type="protein sequence ID" value="KAF5192181.1"/>
    <property type="molecule type" value="Genomic_DNA"/>
</dbReference>
<evidence type="ECO:0000313" key="4">
    <source>
        <dbReference type="Proteomes" id="UP000554482"/>
    </source>
</evidence>
<proteinExistence type="predicted"/>
<keyword evidence="4" id="KW-1185">Reference proteome</keyword>
<comment type="caution">
    <text evidence="3">The sequence shown here is derived from an EMBL/GenBank/DDBJ whole genome shotgun (WGS) entry which is preliminary data.</text>
</comment>
<feature type="signal peptide" evidence="1">
    <location>
        <begin position="1"/>
        <end position="18"/>
    </location>
</feature>
<name>A0A7J6W4P9_THATH</name>
<keyword evidence="1" id="KW-0732">Signal</keyword>
<reference evidence="3 4" key="1">
    <citation type="submission" date="2020-06" db="EMBL/GenBank/DDBJ databases">
        <title>Transcriptomic and genomic resources for Thalictrum thalictroides and T. hernandezii: Facilitating candidate gene discovery in an emerging model plant lineage.</title>
        <authorList>
            <person name="Arias T."/>
            <person name="Riano-Pachon D.M."/>
            <person name="Di Stilio V.S."/>
        </authorList>
    </citation>
    <scope>NUCLEOTIDE SEQUENCE [LARGE SCALE GENOMIC DNA]</scope>
    <source>
        <strain evidence="4">cv. WT478/WT964</strain>
        <strain evidence="3">WT478/WT964</strain>
        <tissue evidence="3">Leaves</tissue>
    </source>
</reference>
<dbReference type="EMBL" id="JABWDY010024672">
    <property type="protein sequence ID" value="KAF5190048.1"/>
    <property type="molecule type" value="Genomic_DNA"/>
</dbReference>
<sequence>MLATLPLFELLLSSVLKALLLCRSKKDRAASLITTVSYELNKKRKGSLRDSPPRMPSLHP</sequence>
<organism evidence="3 4">
    <name type="scientific">Thalictrum thalictroides</name>
    <name type="common">Rue-anemone</name>
    <name type="synonym">Anemone thalictroides</name>
    <dbReference type="NCBI Taxonomy" id="46969"/>
    <lineage>
        <taxon>Eukaryota</taxon>
        <taxon>Viridiplantae</taxon>
        <taxon>Streptophyta</taxon>
        <taxon>Embryophyta</taxon>
        <taxon>Tracheophyta</taxon>
        <taxon>Spermatophyta</taxon>
        <taxon>Magnoliopsida</taxon>
        <taxon>Ranunculales</taxon>
        <taxon>Ranunculaceae</taxon>
        <taxon>Thalictroideae</taxon>
        <taxon>Thalictrum</taxon>
    </lineage>
</organism>
<feature type="chain" id="PRO_5036205889" evidence="1">
    <location>
        <begin position="19"/>
        <end position="60"/>
    </location>
</feature>